<keyword evidence="8" id="KW-1185">Reference proteome</keyword>
<dbReference type="PANTHER" id="PTHR16092:SF14">
    <property type="entry name" value="EXOCYST COMPLEX COMPONENT 1 ISOFORM X1"/>
    <property type="match status" value="1"/>
</dbReference>
<protein>
    <submittedName>
        <fullName evidence="7">Exocyst complex component SEC3</fullName>
    </submittedName>
</protein>
<feature type="region of interest" description="Disordered" evidence="5">
    <location>
        <begin position="697"/>
        <end position="818"/>
    </location>
</feature>
<feature type="region of interest" description="Disordered" evidence="5">
    <location>
        <begin position="1"/>
        <end position="93"/>
    </location>
</feature>
<feature type="domain" description="Exocyst complex component Sec3 PIP2-binding N-terminal" evidence="6">
    <location>
        <begin position="89"/>
        <end position="190"/>
    </location>
</feature>
<comment type="caution">
    <text evidence="7">The sequence shown here is derived from an EMBL/GenBank/DDBJ whole genome shotgun (WGS) entry which is preliminary data.</text>
</comment>
<dbReference type="GO" id="GO:0006887">
    <property type="term" value="P:exocytosis"/>
    <property type="evidence" value="ECO:0007669"/>
    <property type="project" value="UniProtKB-KW"/>
</dbReference>
<evidence type="ECO:0000256" key="3">
    <source>
        <dbReference type="ARBA" id="ARBA00022483"/>
    </source>
</evidence>
<feature type="compositionally biased region" description="Acidic residues" evidence="5">
    <location>
        <begin position="589"/>
        <end position="601"/>
    </location>
</feature>
<dbReference type="GO" id="GO:0005886">
    <property type="term" value="C:plasma membrane"/>
    <property type="evidence" value="ECO:0007669"/>
    <property type="project" value="TreeGrafter"/>
</dbReference>
<feature type="compositionally biased region" description="Low complexity" evidence="5">
    <location>
        <begin position="296"/>
        <end position="307"/>
    </location>
</feature>
<evidence type="ECO:0000259" key="6">
    <source>
        <dbReference type="SMART" id="SM01313"/>
    </source>
</evidence>
<feature type="region of interest" description="Disordered" evidence="5">
    <location>
        <begin position="210"/>
        <end position="652"/>
    </location>
</feature>
<dbReference type="InterPro" id="IPR028258">
    <property type="entry name" value="Sec3-PIP2_bind"/>
</dbReference>
<feature type="compositionally biased region" description="Low complexity" evidence="5">
    <location>
        <begin position="776"/>
        <end position="786"/>
    </location>
</feature>
<feature type="compositionally biased region" description="Basic and acidic residues" evidence="5">
    <location>
        <begin position="36"/>
        <end position="48"/>
    </location>
</feature>
<dbReference type="GO" id="GO:0005546">
    <property type="term" value="F:phosphatidylinositol-4,5-bisphosphate binding"/>
    <property type="evidence" value="ECO:0007669"/>
    <property type="project" value="TreeGrafter"/>
</dbReference>
<feature type="compositionally biased region" description="Basic and acidic residues" evidence="5">
    <location>
        <begin position="745"/>
        <end position="768"/>
    </location>
</feature>
<dbReference type="Pfam" id="PF15277">
    <property type="entry name" value="Sec3-PIP2_bind"/>
    <property type="match status" value="1"/>
</dbReference>
<evidence type="ECO:0000256" key="1">
    <source>
        <dbReference type="ARBA" id="ARBA00006518"/>
    </source>
</evidence>
<feature type="compositionally biased region" description="Pro residues" evidence="5">
    <location>
        <begin position="308"/>
        <end position="326"/>
    </location>
</feature>
<keyword evidence="3" id="KW-0268">Exocytosis</keyword>
<name>A0A8H4MY46_9PEZI</name>
<dbReference type="InterPro" id="IPR019160">
    <property type="entry name" value="Sec3_CC"/>
</dbReference>
<evidence type="ECO:0000256" key="4">
    <source>
        <dbReference type="ARBA" id="ARBA00023054"/>
    </source>
</evidence>
<dbReference type="Pfam" id="PF20654">
    <property type="entry name" value="Sec3_C-term"/>
    <property type="match status" value="1"/>
</dbReference>
<dbReference type="Gene3D" id="2.30.29.90">
    <property type="match status" value="1"/>
</dbReference>
<dbReference type="PANTHER" id="PTHR16092">
    <property type="entry name" value="SEC3/SYNTAXIN-RELATED"/>
    <property type="match status" value="1"/>
</dbReference>
<feature type="compositionally biased region" description="Low complexity" evidence="5">
    <location>
        <begin position="438"/>
        <end position="449"/>
    </location>
</feature>
<feature type="compositionally biased region" description="Basic and acidic residues" evidence="5">
    <location>
        <begin position="404"/>
        <end position="437"/>
    </location>
</feature>
<dbReference type="EMBL" id="WWBZ02000073">
    <property type="protein sequence ID" value="KAF4301780.1"/>
    <property type="molecule type" value="Genomic_DNA"/>
</dbReference>
<reference evidence="7" key="1">
    <citation type="submission" date="2020-04" db="EMBL/GenBank/DDBJ databases">
        <title>Genome Assembly and Annotation of Botryosphaeria dothidea sdau 11-99, a Latent Pathogen of Apple Fruit Ring Rot in China.</title>
        <authorList>
            <person name="Yu C."/>
            <person name="Diao Y."/>
            <person name="Lu Q."/>
            <person name="Zhao J."/>
            <person name="Cui S."/>
            <person name="Peng C."/>
            <person name="He B."/>
            <person name="Liu H."/>
        </authorList>
    </citation>
    <scope>NUCLEOTIDE SEQUENCE [LARGE SCALE GENOMIC DNA]</scope>
    <source>
        <strain evidence="7">Sdau11-99</strain>
    </source>
</reference>
<evidence type="ECO:0000313" key="8">
    <source>
        <dbReference type="Proteomes" id="UP000572817"/>
    </source>
</evidence>
<dbReference type="FunFam" id="2.30.29.90:FF:000003">
    <property type="entry name" value="Exocyst complex component Sec3"/>
    <property type="match status" value="1"/>
</dbReference>
<feature type="compositionally biased region" description="Low complexity" evidence="5">
    <location>
        <begin position="1"/>
        <end position="17"/>
    </location>
</feature>
<dbReference type="Pfam" id="PF09763">
    <property type="entry name" value="Sec3_CC"/>
    <property type="match status" value="1"/>
</dbReference>
<feature type="compositionally biased region" description="Low complexity" evidence="5">
    <location>
        <begin position="246"/>
        <end position="269"/>
    </location>
</feature>
<comment type="similarity">
    <text evidence="1">Belongs to the SEC3 family.</text>
</comment>
<feature type="compositionally biased region" description="Basic and acidic residues" evidence="5">
    <location>
        <begin position="799"/>
        <end position="810"/>
    </location>
</feature>
<feature type="compositionally biased region" description="Basic and acidic residues" evidence="5">
    <location>
        <begin position="722"/>
        <end position="733"/>
    </location>
</feature>
<proteinExistence type="inferred from homology"/>
<accession>A0A8H4MY46</accession>
<gene>
    <name evidence="7" type="ORF">GTA08_BOTSDO09743</name>
</gene>
<keyword evidence="4" id="KW-0175">Coiled coil</keyword>
<evidence type="ECO:0000256" key="5">
    <source>
        <dbReference type="SAM" id="MobiDB-lite"/>
    </source>
</evidence>
<evidence type="ECO:0000256" key="2">
    <source>
        <dbReference type="ARBA" id="ARBA00022448"/>
    </source>
</evidence>
<dbReference type="OrthoDB" id="27109at2759"/>
<organism evidence="7 8">
    <name type="scientific">Botryosphaeria dothidea</name>
    <dbReference type="NCBI Taxonomy" id="55169"/>
    <lineage>
        <taxon>Eukaryota</taxon>
        <taxon>Fungi</taxon>
        <taxon>Dikarya</taxon>
        <taxon>Ascomycota</taxon>
        <taxon>Pezizomycotina</taxon>
        <taxon>Dothideomycetes</taxon>
        <taxon>Dothideomycetes incertae sedis</taxon>
        <taxon>Botryosphaeriales</taxon>
        <taxon>Botryosphaeriaceae</taxon>
        <taxon>Botryosphaeria</taxon>
    </lineage>
</organism>
<evidence type="ECO:0000313" key="7">
    <source>
        <dbReference type="EMBL" id="KAF4301780.1"/>
    </source>
</evidence>
<feature type="compositionally biased region" description="Basic and acidic residues" evidence="5">
    <location>
        <begin position="327"/>
        <end position="341"/>
    </location>
</feature>
<dbReference type="InterPro" id="IPR048628">
    <property type="entry name" value="Sec3_C"/>
</dbReference>
<feature type="compositionally biased region" description="Basic and acidic residues" evidence="5">
    <location>
        <begin position="565"/>
        <end position="576"/>
    </location>
</feature>
<feature type="compositionally biased region" description="Polar residues" evidence="5">
    <location>
        <begin position="363"/>
        <end position="383"/>
    </location>
</feature>
<feature type="compositionally biased region" description="Basic and acidic residues" evidence="5">
    <location>
        <begin position="632"/>
        <end position="641"/>
    </location>
</feature>
<feature type="compositionally biased region" description="Pro residues" evidence="5">
    <location>
        <begin position="230"/>
        <end position="245"/>
    </location>
</feature>
<dbReference type="CDD" id="cd13315">
    <property type="entry name" value="PH_Sec3"/>
    <property type="match status" value="1"/>
</dbReference>
<dbReference type="Proteomes" id="UP000572817">
    <property type="component" value="Unassembled WGS sequence"/>
</dbReference>
<feature type="compositionally biased region" description="Pro residues" evidence="5">
    <location>
        <begin position="351"/>
        <end position="360"/>
    </location>
</feature>
<feature type="compositionally biased region" description="Polar residues" evidence="5">
    <location>
        <begin position="469"/>
        <end position="478"/>
    </location>
</feature>
<keyword evidence="2" id="KW-0813">Transport</keyword>
<dbReference type="GO" id="GO:0000145">
    <property type="term" value="C:exocyst"/>
    <property type="evidence" value="ECO:0007669"/>
    <property type="project" value="InterPro"/>
</dbReference>
<dbReference type="GO" id="GO:0006893">
    <property type="term" value="P:Golgi to plasma membrane transport"/>
    <property type="evidence" value="ECO:0007669"/>
    <property type="project" value="TreeGrafter"/>
</dbReference>
<dbReference type="SMART" id="SM01313">
    <property type="entry name" value="Sec3-PIP2_bind"/>
    <property type="match status" value="1"/>
</dbReference>
<feature type="compositionally biased region" description="Pro residues" evidence="5">
    <location>
        <begin position="602"/>
        <end position="616"/>
    </location>
</feature>
<sequence>MNGTRSHNPNGSGSSGRPSEDGRGPRAPPGAPGNGRAEKYEDEKRRIIESCFGKMDPNGALSESYITHLRVSEDAAHPQSPPPPNSPPQNKKPRVIIIAVRSSGRVRIHKARENANGSFSIGKTWHMEDLSAVESFANSPTATPEQQQRKEWAGPTGFIVTLAKPYYWQANSPKEKDFFINSLIKIYGKYTSGKVPQLIGFSQKEMDLILRPPAGQGPRGPPGQGQGPPGKLPPTSPGGPRPPPSRSGESPSRRPVGGPSGPVATPATPGDGGPPRPLQPRSRPGTAGDDRDRSGSRGPPSRGGELPPGLPNPRDPNRQPPQPRPQPSRELRKPPSREQMRPRPSQEQFRPTPPPVPPGQSPSLASSRLTPQSSHSEFSQRPTSPIRERSPMLPLQIPQASPGRQRDYAKSPIERANEFPRSPIDRARSPIERRPDDASSMESSMLASSTYERFAPNGAKRDASPQGLRPNTSHSNMSKNEENTEDMAVEAPPERRRPPMLAPAASRGLSSSDGPKSPRYDDVPPALRSPRPPPSRDGPAVAPSPINGPRGMPGSFFPSDTSLPAKDKDIIPEPTHDTSAVEQSKEPEPEPEPQAEPEPVPEEPAPQEPTPEPTPEPAASEAPPSPAVRPPSRKEEQEPEKPGLGPMIMKKKLDTAAIARGADGKPNMADVLRKAANAYGAFKPRAGGAAQKFKAALADAPSEQKPDGITGVFNAPSLNRQQTDDSTKAETPKVMEAPEWPVPEVKPESKSEEKPEEKPAVDKAEEPHLPGLIVSAPTTGPEPTEPATRETASRSPSPDGKRGKSPEDIRRQRRRSNQQAKYLASLGLDASVLDIRGLEIESVLSDFGWGSAGMQPKKLDAFEADLKREIARVEAGSWLNNTDHNDERVDAVEKMLDKVIGECDELEGLLTLYNVELSSLNDDIAFIEAQSQGLQVQTANQKLLHSELQKLVDTISIDTRQLEPLRAAKIGKPEGLEIIEHSLLLLYKAMITIDPAIRQGAVIAEGASGMGNSELSNMRALQEKKQRYLQEASIFLKRLGQHMDMTFGAALLNTRDAISRQNAGKVSTKLDPATHDFARNALWQYSPLLLFAKEIDLQTWDNLLKLYQARARPVYQEEFRDNVGAWKKMARRPTGEEQDLLFTSQEKDTETLKTTARKLTVKRSGTLARGLRSNSNEKADKGGRLYPYEAFAGALDEMSPLVFTEQNFVVEFFHATSSENIDFADAVTSAPPHARRGSNLLARRMFEADRAMAKRVVEVMDDIFSFWPTELQNLVEFVVNSDPLQGVGILACLDRKLVEYEETNQDFLTRTFQALQTRLLGLFNRFVDTQITAIEDTKVKIKKRKGVISFFKTFPHFASAIENMISPADDLERLEVRNMVDDAYQKINKAMFESLKVIAKESPAAMAAQSAAVGGAGADPEDKEALNYHILHIENMNHYIEEVDPHGDLVLLEWKEKAKSEMDEHMALYIDAIIRRPLGKLLRRLKDFLDPIPGILAALPSGTPISAIASRPSHSRTVFKKVAGSHDSKELRKGIEALRKRVDKHFGDADDPGLSRNLVVKVLGECEKKYQGVWQQLISINNDIYGGEIDVGSWGDEVAGSFKGR</sequence>